<dbReference type="SUPFAM" id="SSF55718">
    <property type="entry name" value="SCP-like"/>
    <property type="match status" value="1"/>
</dbReference>
<dbReference type="Pfam" id="PF02036">
    <property type="entry name" value="SCP2"/>
    <property type="match status" value="1"/>
</dbReference>
<proteinExistence type="predicted"/>
<dbReference type="STRING" id="1163406.A0A0L0N6C2"/>
<dbReference type="InterPro" id="IPR003033">
    <property type="entry name" value="SCP2_sterol-bd_dom"/>
</dbReference>
<reference evidence="2 3" key="1">
    <citation type="journal article" date="2015" name="BMC Genomics">
        <title>The genome of the truffle-parasite Tolypocladium ophioglossoides and the evolution of antifungal peptaibiotics.</title>
        <authorList>
            <person name="Quandt C.A."/>
            <person name="Bushley K.E."/>
            <person name="Spatafora J.W."/>
        </authorList>
    </citation>
    <scope>NUCLEOTIDE SEQUENCE [LARGE SCALE GENOMIC DNA]</scope>
    <source>
        <strain evidence="2 3">CBS 100239</strain>
    </source>
</reference>
<evidence type="ECO:0000259" key="1">
    <source>
        <dbReference type="Pfam" id="PF02036"/>
    </source>
</evidence>
<dbReference type="InterPro" id="IPR036527">
    <property type="entry name" value="SCP2_sterol-bd_dom_sf"/>
</dbReference>
<dbReference type="Proteomes" id="UP000036947">
    <property type="component" value="Unassembled WGS sequence"/>
</dbReference>
<feature type="domain" description="SCP2" evidence="1">
    <location>
        <begin position="21"/>
        <end position="118"/>
    </location>
</feature>
<protein>
    <submittedName>
        <fullName evidence="2">Fatty acid-binding protein</fullName>
    </submittedName>
</protein>
<dbReference type="EMBL" id="LFRF01000017">
    <property type="protein sequence ID" value="KND89617.1"/>
    <property type="molecule type" value="Genomic_DNA"/>
</dbReference>
<dbReference type="GO" id="GO:0005829">
    <property type="term" value="C:cytosol"/>
    <property type="evidence" value="ECO:0007669"/>
    <property type="project" value="TreeGrafter"/>
</dbReference>
<keyword evidence="3" id="KW-1185">Reference proteome</keyword>
<dbReference type="OrthoDB" id="10265837at2759"/>
<dbReference type="PANTHER" id="PTHR10094:SF25">
    <property type="entry name" value="SCP2 STEROL-BINDING DOMAIN-CONTAINING PROTEIN 1"/>
    <property type="match status" value="1"/>
</dbReference>
<accession>A0A0L0N6C2</accession>
<dbReference type="FunFam" id="3.30.1050.10:FF:000001">
    <property type="entry name" value="Putative Non-specific lipid-transfer protein"/>
    <property type="match status" value="1"/>
</dbReference>
<name>A0A0L0N6C2_TOLOC</name>
<evidence type="ECO:0000313" key="3">
    <source>
        <dbReference type="Proteomes" id="UP000036947"/>
    </source>
</evidence>
<dbReference type="AlphaFoldDB" id="A0A0L0N6C2"/>
<organism evidence="2 3">
    <name type="scientific">Tolypocladium ophioglossoides (strain CBS 100239)</name>
    <name type="common">Snaketongue truffleclub</name>
    <name type="synonym">Elaphocordyceps ophioglossoides</name>
    <dbReference type="NCBI Taxonomy" id="1163406"/>
    <lineage>
        <taxon>Eukaryota</taxon>
        <taxon>Fungi</taxon>
        <taxon>Dikarya</taxon>
        <taxon>Ascomycota</taxon>
        <taxon>Pezizomycotina</taxon>
        <taxon>Sordariomycetes</taxon>
        <taxon>Hypocreomycetidae</taxon>
        <taxon>Hypocreales</taxon>
        <taxon>Ophiocordycipitaceae</taxon>
        <taxon>Tolypocladium</taxon>
    </lineage>
</organism>
<sequence>MPLQNDKFPSSAAFDAISEALTSSDDARKDAIKQAGAVFAFTLKNKAGETESWHIDLKESGKVATGTGAKPTVTLSLSDDDFGNLVLGKANAQRLFMSGKLKIKGDIMKATKLDPIMKKAQGKAKL</sequence>
<dbReference type="PANTHER" id="PTHR10094">
    <property type="entry name" value="STEROL CARRIER PROTEIN 2 SCP-2 FAMILY PROTEIN"/>
    <property type="match status" value="1"/>
</dbReference>
<gene>
    <name evidence="2" type="ORF">TOPH_05719</name>
</gene>
<evidence type="ECO:0000313" key="2">
    <source>
        <dbReference type="EMBL" id="KND89617.1"/>
    </source>
</evidence>
<comment type="caution">
    <text evidence="2">The sequence shown here is derived from an EMBL/GenBank/DDBJ whole genome shotgun (WGS) entry which is preliminary data.</text>
</comment>
<dbReference type="Gene3D" id="3.30.1050.10">
    <property type="entry name" value="SCP2 sterol-binding domain"/>
    <property type="match status" value="1"/>
</dbReference>